<evidence type="ECO:0008006" key="3">
    <source>
        <dbReference type="Google" id="ProtNLM"/>
    </source>
</evidence>
<dbReference type="EMBL" id="AVPK01000004">
    <property type="protein sequence ID" value="KGN37760.1"/>
    <property type="molecule type" value="Genomic_DNA"/>
</dbReference>
<keyword evidence="2" id="KW-1185">Reference proteome</keyword>
<protein>
    <recommendedName>
        <fullName evidence="3">Arsenate reductase</fullName>
    </recommendedName>
</protein>
<dbReference type="eggNOG" id="ENOG5033JHK">
    <property type="taxonomic scope" value="Bacteria"/>
</dbReference>
<sequence>MDSLLTTDACTLPTTDRPLRLAEFDDLFETSVHQAEFAGDLVRLQLTGEVGLEARVRDLAERESACCSFFTFELTGDDEHLTLDISVLPQHRDLLDDLAARARRLSA</sequence>
<gene>
    <name evidence="1" type="ORF">N803_11930</name>
</gene>
<evidence type="ECO:0000313" key="1">
    <source>
        <dbReference type="EMBL" id="KGN37760.1"/>
    </source>
</evidence>
<accession>A0A0A0JK10</accession>
<organism evidence="1 2">
    <name type="scientific">Knoellia subterranea KCTC 19937</name>
    <dbReference type="NCBI Taxonomy" id="1385521"/>
    <lineage>
        <taxon>Bacteria</taxon>
        <taxon>Bacillati</taxon>
        <taxon>Actinomycetota</taxon>
        <taxon>Actinomycetes</taxon>
        <taxon>Micrococcales</taxon>
        <taxon>Intrasporangiaceae</taxon>
        <taxon>Knoellia</taxon>
    </lineage>
</organism>
<proteinExistence type="predicted"/>
<reference evidence="1 2" key="1">
    <citation type="submission" date="2013-08" db="EMBL/GenBank/DDBJ databases">
        <title>The genome sequence of Knoellia subterranea.</title>
        <authorList>
            <person name="Zhu W."/>
            <person name="Wang G."/>
        </authorList>
    </citation>
    <scope>NUCLEOTIDE SEQUENCE [LARGE SCALE GENOMIC DNA]</scope>
    <source>
        <strain evidence="1 2">KCTC 19937</strain>
    </source>
</reference>
<dbReference type="OrthoDB" id="8421706at2"/>
<dbReference type="AlphaFoldDB" id="A0A0A0JK10"/>
<comment type="caution">
    <text evidence="1">The sequence shown here is derived from an EMBL/GenBank/DDBJ whole genome shotgun (WGS) entry which is preliminary data.</text>
</comment>
<evidence type="ECO:0000313" key="2">
    <source>
        <dbReference type="Proteomes" id="UP000030011"/>
    </source>
</evidence>
<name>A0A0A0JK10_9MICO</name>
<dbReference type="STRING" id="1385521.N803_11930"/>
<dbReference type="Proteomes" id="UP000030011">
    <property type="component" value="Unassembled WGS sequence"/>
</dbReference>
<dbReference type="RefSeq" id="WP_035904172.1">
    <property type="nucleotide sequence ID" value="NZ_AVPK01000004.1"/>
</dbReference>